<sequence length="377" mass="40240">MARGSPMAGTGPAAPRPRRVSSAVGHLRRLARTTFSICLRHRVTGLAAEIGFFAILSLPPLVLGLVGTLGYFADVIGPDTVEDIRSNIIDLSREALSDQAVSDVIVPTLNDVLDGGRFDIVSLGFLLALWSGSRALNTMIDTIAIMYGLGGHRGIIATRALSFSLYIVGLVIAIVLAPPILAGPDLVSEAIPQQAHWVMVLYWPLVIVLTMASLTTLYWIAVPVPNAWRRCLPGAGLTLVGWLLGSYLVRKIIDWSVGSTSIYGPLAASIVVLIWLYVLSIAMLIGAAFNAAVDRQWPQRHDDHTLDGIPVLRATKQITPPAPVTPEPPADPAVEPTGENSGDDVTVLPVVFGEHTAPAQDAPEAPAPEEVKRHGRL</sequence>
<feature type="transmembrane region" description="Helical" evidence="7">
    <location>
        <begin position="262"/>
        <end position="289"/>
    </location>
</feature>
<evidence type="ECO:0000256" key="3">
    <source>
        <dbReference type="ARBA" id="ARBA00022692"/>
    </source>
</evidence>
<evidence type="ECO:0000256" key="7">
    <source>
        <dbReference type="SAM" id="Phobius"/>
    </source>
</evidence>
<dbReference type="EMBL" id="BAAAHE010000027">
    <property type="protein sequence ID" value="GAA0626792.1"/>
    <property type="molecule type" value="Genomic_DNA"/>
</dbReference>
<evidence type="ECO:0000313" key="9">
    <source>
        <dbReference type="Proteomes" id="UP001500957"/>
    </source>
</evidence>
<feature type="transmembrane region" description="Helical" evidence="7">
    <location>
        <begin position="232"/>
        <end position="250"/>
    </location>
</feature>
<keyword evidence="5 7" id="KW-0472">Membrane</keyword>
<dbReference type="Proteomes" id="UP001500957">
    <property type="component" value="Unassembled WGS sequence"/>
</dbReference>
<keyword evidence="9" id="KW-1185">Reference proteome</keyword>
<evidence type="ECO:0000256" key="5">
    <source>
        <dbReference type="ARBA" id="ARBA00023136"/>
    </source>
</evidence>
<gene>
    <name evidence="8" type="ORF">GCM10009547_32850</name>
</gene>
<feature type="region of interest" description="Disordered" evidence="6">
    <location>
        <begin position="319"/>
        <end position="377"/>
    </location>
</feature>
<feature type="transmembrane region" description="Helical" evidence="7">
    <location>
        <begin position="50"/>
        <end position="73"/>
    </location>
</feature>
<dbReference type="PANTHER" id="PTHR30213:SF0">
    <property type="entry name" value="UPF0761 MEMBRANE PROTEIN YIHY"/>
    <property type="match status" value="1"/>
</dbReference>
<dbReference type="Pfam" id="PF03631">
    <property type="entry name" value="Virul_fac_BrkB"/>
    <property type="match status" value="1"/>
</dbReference>
<evidence type="ECO:0000256" key="2">
    <source>
        <dbReference type="ARBA" id="ARBA00022475"/>
    </source>
</evidence>
<organism evidence="8 9">
    <name type="scientific">Sporichthya brevicatena</name>
    <dbReference type="NCBI Taxonomy" id="171442"/>
    <lineage>
        <taxon>Bacteria</taxon>
        <taxon>Bacillati</taxon>
        <taxon>Actinomycetota</taxon>
        <taxon>Actinomycetes</taxon>
        <taxon>Sporichthyales</taxon>
        <taxon>Sporichthyaceae</taxon>
        <taxon>Sporichthya</taxon>
    </lineage>
</organism>
<dbReference type="InterPro" id="IPR017039">
    <property type="entry name" value="Virul_fac_BrkB"/>
</dbReference>
<comment type="subcellular location">
    <subcellularLocation>
        <location evidence="1">Cell membrane</location>
        <topology evidence="1">Multi-pass membrane protein</topology>
    </subcellularLocation>
</comment>
<accession>A0ABP3SB81</accession>
<name>A0ABP3SB81_9ACTN</name>
<evidence type="ECO:0000313" key="8">
    <source>
        <dbReference type="EMBL" id="GAA0626792.1"/>
    </source>
</evidence>
<feature type="compositionally biased region" description="Pro residues" evidence="6">
    <location>
        <begin position="320"/>
        <end position="331"/>
    </location>
</feature>
<feature type="transmembrane region" description="Helical" evidence="7">
    <location>
        <begin position="201"/>
        <end position="220"/>
    </location>
</feature>
<evidence type="ECO:0000256" key="1">
    <source>
        <dbReference type="ARBA" id="ARBA00004651"/>
    </source>
</evidence>
<evidence type="ECO:0008006" key="10">
    <source>
        <dbReference type="Google" id="ProtNLM"/>
    </source>
</evidence>
<evidence type="ECO:0000256" key="4">
    <source>
        <dbReference type="ARBA" id="ARBA00022989"/>
    </source>
</evidence>
<dbReference type="RefSeq" id="WP_344606682.1">
    <property type="nucleotide sequence ID" value="NZ_BAAAHE010000027.1"/>
</dbReference>
<keyword evidence="4 7" id="KW-1133">Transmembrane helix</keyword>
<keyword evidence="2" id="KW-1003">Cell membrane</keyword>
<evidence type="ECO:0000256" key="6">
    <source>
        <dbReference type="SAM" id="MobiDB-lite"/>
    </source>
</evidence>
<protein>
    <recommendedName>
        <fullName evidence="10">YihY/virulence factor BrkB family protein</fullName>
    </recommendedName>
</protein>
<proteinExistence type="predicted"/>
<feature type="transmembrane region" description="Helical" evidence="7">
    <location>
        <begin position="161"/>
        <end position="181"/>
    </location>
</feature>
<keyword evidence="3 7" id="KW-0812">Transmembrane</keyword>
<reference evidence="9" key="1">
    <citation type="journal article" date="2019" name="Int. J. Syst. Evol. Microbiol.">
        <title>The Global Catalogue of Microorganisms (GCM) 10K type strain sequencing project: providing services to taxonomists for standard genome sequencing and annotation.</title>
        <authorList>
            <consortium name="The Broad Institute Genomics Platform"/>
            <consortium name="The Broad Institute Genome Sequencing Center for Infectious Disease"/>
            <person name="Wu L."/>
            <person name="Ma J."/>
        </authorList>
    </citation>
    <scope>NUCLEOTIDE SEQUENCE [LARGE SCALE GENOMIC DNA]</scope>
    <source>
        <strain evidence="9">JCM 10671</strain>
    </source>
</reference>
<dbReference type="PANTHER" id="PTHR30213">
    <property type="entry name" value="INNER MEMBRANE PROTEIN YHJD"/>
    <property type="match status" value="1"/>
</dbReference>
<comment type="caution">
    <text evidence="8">The sequence shown here is derived from an EMBL/GenBank/DDBJ whole genome shotgun (WGS) entry which is preliminary data.</text>
</comment>
<feature type="transmembrane region" description="Helical" evidence="7">
    <location>
        <begin position="120"/>
        <end position="149"/>
    </location>
</feature>